<evidence type="ECO:0000256" key="7">
    <source>
        <dbReference type="SAM" id="Phobius"/>
    </source>
</evidence>
<dbReference type="Pfam" id="PF03772">
    <property type="entry name" value="Competence"/>
    <property type="match status" value="1"/>
</dbReference>
<feature type="chain" id="PRO_5039246590" evidence="8">
    <location>
        <begin position="19"/>
        <end position="539"/>
    </location>
</feature>
<evidence type="ECO:0000256" key="4">
    <source>
        <dbReference type="ARBA" id="ARBA00022989"/>
    </source>
</evidence>
<evidence type="ECO:0000256" key="8">
    <source>
        <dbReference type="SAM" id="SignalP"/>
    </source>
</evidence>
<protein>
    <submittedName>
        <fullName evidence="10">ComEC/Rec2 family competence protein</fullName>
    </submittedName>
</protein>
<evidence type="ECO:0000256" key="1">
    <source>
        <dbReference type="ARBA" id="ARBA00004651"/>
    </source>
</evidence>
<keyword evidence="4 7" id="KW-1133">Transmembrane helix</keyword>
<dbReference type="InterPro" id="IPR004477">
    <property type="entry name" value="ComEC_N"/>
</dbReference>
<dbReference type="AlphaFoldDB" id="A0A3N0C6U0"/>
<comment type="caution">
    <text evidence="10">The sequence shown here is derived from an EMBL/GenBank/DDBJ whole genome shotgun (WGS) entry which is preliminary data.</text>
</comment>
<dbReference type="PANTHER" id="PTHR30619">
    <property type="entry name" value="DNA INTERNALIZATION/COMPETENCE PROTEIN COMEC/REC2"/>
    <property type="match status" value="1"/>
</dbReference>
<accession>A0A3N0C6U0</accession>
<dbReference type="NCBIfam" id="TIGR00360">
    <property type="entry name" value="ComEC_N-term"/>
    <property type="match status" value="1"/>
</dbReference>
<keyword evidence="2" id="KW-1003">Cell membrane</keyword>
<evidence type="ECO:0000256" key="6">
    <source>
        <dbReference type="SAM" id="MobiDB-lite"/>
    </source>
</evidence>
<evidence type="ECO:0000256" key="5">
    <source>
        <dbReference type="ARBA" id="ARBA00023136"/>
    </source>
</evidence>
<organism evidence="10 11">
    <name type="scientific">Arthrobacter oryzae</name>
    <dbReference type="NCBI Taxonomy" id="409290"/>
    <lineage>
        <taxon>Bacteria</taxon>
        <taxon>Bacillati</taxon>
        <taxon>Actinomycetota</taxon>
        <taxon>Actinomycetes</taxon>
        <taxon>Micrococcales</taxon>
        <taxon>Micrococcaceae</taxon>
        <taxon>Arthrobacter</taxon>
    </lineage>
</organism>
<dbReference type="EMBL" id="RBED01000069">
    <property type="protein sequence ID" value="RNL58413.1"/>
    <property type="molecule type" value="Genomic_DNA"/>
</dbReference>
<dbReference type="InterPro" id="IPR052159">
    <property type="entry name" value="Competence_DNA_uptake"/>
</dbReference>
<reference evidence="10 11" key="1">
    <citation type="submission" date="2018-10" db="EMBL/GenBank/DDBJ databases">
        <title>Genome sequencing of Arthrobacter oryzae TNB02.</title>
        <authorList>
            <person name="Cho Y.-J."/>
            <person name="Cho A."/>
            <person name="Kim O.-S."/>
        </authorList>
    </citation>
    <scope>NUCLEOTIDE SEQUENCE [LARGE SCALE GENOMIC DNA]</scope>
    <source>
        <strain evidence="10 11">TNB02</strain>
    </source>
</reference>
<name>A0A3N0C6U0_9MICC</name>
<feature type="transmembrane region" description="Helical" evidence="7">
    <location>
        <begin position="412"/>
        <end position="433"/>
    </location>
</feature>
<feature type="transmembrane region" description="Helical" evidence="7">
    <location>
        <begin position="191"/>
        <end position="210"/>
    </location>
</feature>
<feature type="transmembrane region" description="Helical" evidence="7">
    <location>
        <begin position="350"/>
        <end position="373"/>
    </location>
</feature>
<evidence type="ECO:0000256" key="3">
    <source>
        <dbReference type="ARBA" id="ARBA00022692"/>
    </source>
</evidence>
<dbReference type="OrthoDB" id="7177610at2"/>
<proteinExistence type="predicted"/>
<evidence type="ECO:0000256" key="2">
    <source>
        <dbReference type="ARBA" id="ARBA00022475"/>
    </source>
</evidence>
<keyword evidence="5 7" id="KW-0472">Membrane</keyword>
<feature type="signal peptide" evidence="8">
    <location>
        <begin position="1"/>
        <end position="18"/>
    </location>
</feature>
<dbReference type="GO" id="GO:0005886">
    <property type="term" value="C:plasma membrane"/>
    <property type="evidence" value="ECO:0007669"/>
    <property type="project" value="UniProtKB-SubCell"/>
</dbReference>
<feature type="domain" description="ComEC/Rec2-related protein" evidence="9">
    <location>
        <begin position="167"/>
        <end position="431"/>
    </location>
</feature>
<sequence>MATLAAALILAAAAAAHAAVAASQRLEGPVAAAATARAAIVADLEIAGIPRRLTIPGNRGAAERWAVRTTLLVMRTDGLQFTASAALLVMGGPEWADVLPGQQLRVSGTLRPAEAGQPHAGVLAASSAAVVTVRPDDWLSGLGHVRQDFSDAADRLEGDARGLLPGMVTGDTSGLDGELDLAMKTVGMTHLTAVSGANCSLILGALLLAARTVRLPRPAAAGVCLSGLGLFVLLVGPDPSVLRAAMMGGIGLAALAFGRAGRGLSLLCVAVIGLVLADPALAASFGFVLSVLATFGIVVAGRRIMNWLPSRMPRWAAAGVAVPLSAQLLCGPVIVLLQPQFAAYALPANVAAAAFVVPVTLLGTAALPLLPLIPAAADMLMMVSGGFAAVVAGTARFFAILPGAALPWPEGIFGLCTMALLSAVALAVLWLALHPAGTVRLALSAHARTSALLESSFAGAWRGGRWRVRLAPAHQRSRGRGTPASRPRRPQAGNRGLVDRSRRGTLRVCKPTSGRNLQWRLPKPNAQGRWRRTPPRGET</sequence>
<dbReference type="Proteomes" id="UP000273807">
    <property type="component" value="Unassembled WGS sequence"/>
</dbReference>
<feature type="transmembrane region" description="Helical" evidence="7">
    <location>
        <begin position="217"/>
        <end position="235"/>
    </location>
</feature>
<feature type="transmembrane region" description="Helical" evidence="7">
    <location>
        <begin position="380"/>
        <end position="400"/>
    </location>
</feature>
<evidence type="ECO:0000313" key="11">
    <source>
        <dbReference type="Proteomes" id="UP000273807"/>
    </source>
</evidence>
<feature type="transmembrane region" description="Helical" evidence="7">
    <location>
        <begin position="317"/>
        <end position="338"/>
    </location>
</feature>
<comment type="subcellular location">
    <subcellularLocation>
        <location evidence="1">Cell membrane</location>
        <topology evidence="1">Multi-pass membrane protein</topology>
    </subcellularLocation>
</comment>
<feature type="transmembrane region" description="Helical" evidence="7">
    <location>
        <begin position="287"/>
        <end position="305"/>
    </location>
</feature>
<keyword evidence="11" id="KW-1185">Reference proteome</keyword>
<evidence type="ECO:0000259" key="9">
    <source>
        <dbReference type="Pfam" id="PF03772"/>
    </source>
</evidence>
<feature type="compositionally biased region" description="Basic residues" evidence="6">
    <location>
        <begin position="529"/>
        <end position="539"/>
    </location>
</feature>
<dbReference type="PANTHER" id="PTHR30619:SF7">
    <property type="entry name" value="BETA-LACTAMASE DOMAIN PROTEIN"/>
    <property type="match status" value="1"/>
</dbReference>
<feature type="region of interest" description="Disordered" evidence="6">
    <location>
        <begin position="472"/>
        <end position="539"/>
    </location>
</feature>
<evidence type="ECO:0000313" key="10">
    <source>
        <dbReference type="EMBL" id="RNL58413.1"/>
    </source>
</evidence>
<gene>
    <name evidence="10" type="ORF">D7003_04275</name>
</gene>
<keyword evidence="3 7" id="KW-0812">Transmembrane</keyword>
<keyword evidence="8" id="KW-0732">Signal</keyword>